<reference evidence="2 3" key="1">
    <citation type="submission" date="2018-08" db="EMBL/GenBank/DDBJ databases">
        <title>A genome reference for cultivated species of the human gut microbiota.</title>
        <authorList>
            <person name="Zou Y."/>
            <person name="Xue W."/>
            <person name="Luo G."/>
        </authorList>
    </citation>
    <scope>NUCLEOTIDE SEQUENCE [LARGE SCALE GENOMIC DNA]</scope>
    <source>
        <strain evidence="2 3">AM28-23</strain>
    </source>
</reference>
<dbReference type="RefSeq" id="WP_118050261.1">
    <property type="nucleotide sequence ID" value="NZ_CABJFK010000003.1"/>
</dbReference>
<proteinExistence type="predicted"/>
<keyword evidence="1" id="KW-0175">Coiled coil</keyword>
<dbReference type="Proteomes" id="UP000283745">
    <property type="component" value="Unassembled WGS sequence"/>
</dbReference>
<name>A0A414J8W2_9FIRM</name>
<comment type="caution">
    <text evidence="2">The sequence shown here is derived from an EMBL/GenBank/DDBJ whole genome shotgun (WGS) entry which is preliminary data.</text>
</comment>
<evidence type="ECO:0000256" key="1">
    <source>
        <dbReference type="SAM" id="Coils"/>
    </source>
</evidence>
<sequence length="335" mass="39431">MAKKDIPSINYFKDKMRIADLLNVYLYDGNKIISPQDITELNPILAKSWWNDKKLKTNVNITDVLFEVKIPVGKETDVKNDDNGIQKIPIIISIQNQSDISYVMPVRVINADANGYYLQWKDIERKHKREKQAWADHGEFLSKFKESDRLKPILTIVIYFGKDNWNGAKSLKEITDLKVCPLHIQKQMKDYSIDLIEVRNFSDVEKFTTDLREVFGFLQNDGNKQQLEKYVEKHREGLLSLEEDAYDLICVMSDMKKLQELKSELRQEGGCNMCKGLEEIIEDETRQRETLVNILYEHLYNDERMGDMKRAFTDKDYRRQLMKEYGLQVEPYSFS</sequence>
<accession>A0A414J8W2</accession>
<gene>
    <name evidence="2" type="ORF">DW740_05010</name>
</gene>
<dbReference type="AlphaFoldDB" id="A0A414J8W2"/>
<protein>
    <submittedName>
        <fullName evidence="2">Uncharacterized protein</fullName>
    </submittedName>
</protein>
<organism evidence="2 3">
    <name type="scientific">Blautia obeum</name>
    <dbReference type="NCBI Taxonomy" id="40520"/>
    <lineage>
        <taxon>Bacteria</taxon>
        <taxon>Bacillati</taxon>
        <taxon>Bacillota</taxon>
        <taxon>Clostridia</taxon>
        <taxon>Lachnospirales</taxon>
        <taxon>Lachnospiraceae</taxon>
        <taxon>Blautia</taxon>
    </lineage>
</organism>
<feature type="coiled-coil region" evidence="1">
    <location>
        <begin position="224"/>
        <end position="268"/>
    </location>
</feature>
<evidence type="ECO:0000313" key="3">
    <source>
        <dbReference type="Proteomes" id="UP000283745"/>
    </source>
</evidence>
<dbReference type="EMBL" id="QSKF01000003">
    <property type="protein sequence ID" value="RHE40897.1"/>
    <property type="molecule type" value="Genomic_DNA"/>
</dbReference>
<evidence type="ECO:0000313" key="2">
    <source>
        <dbReference type="EMBL" id="RHE40897.1"/>
    </source>
</evidence>